<dbReference type="RefSeq" id="WP_217642704.1">
    <property type="nucleotide sequence ID" value="NZ_FOYS01000003.1"/>
</dbReference>
<dbReference type="STRING" id="555875.SAMN04488124_2294"/>
<evidence type="ECO:0000313" key="4">
    <source>
        <dbReference type="Proteomes" id="UP000243250"/>
    </source>
</evidence>
<feature type="transmembrane region" description="Helical" evidence="2">
    <location>
        <begin position="34"/>
        <end position="58"/>
    </location>
</feature>
<dbReference type="InterPro" id="IPR021683">
    <property type="entry name" value="DUF3267"/>
</dbReference>
<gene>
    <name evidence="3" type="ORF">SAMN04488124_2294</name>
</gene>
<keyword evidence="2" id="KW-0472">Membrane</keyword>
<feature type="transmembrane region" description="Helical" evidence="2">
    <location>
        <begin position="140"/>
        <end position="161"/>
    </location>
</feature>
<evidence type="ECO:0000256" key="1">
    <source>
        <dbReference type="SAM" id="MobiDB-lite"/>
    </source>
</evidence>
<evidence type="ECO:0000256" key="2">
    <source>
        <dbReference type="SAM" id="Phobius"/>
    </source>
</evidence>
<keyword evidence="2" id="KW-0812">Transmembrane</keyword>
<evidence type="ECO:0000313" key="3">
    <source>
        <dbReference type="EMBL" id="SFR54351.1"/>
    </source>
</evidence>
<organism evidence="3 4">
    <name type="scientific">Halogeometricum limi</name>
    <dbReference type="NCBI Taxonomy" id="555875"/>
    <lineage>
        <taxon>Archaea</taxon>
        <taxon>Methanobacteriati</taxon>
        <taxon>Methanobacteriota</taxon>
        <taxon>Stenosarchaea group</taxon>
        <taxon>Halobacteria</taxon>
        <taxon>Halobacteriales</taxon>
        <taxon>Haloferacaceae</taxon>
        <taxon>Halogeometricum</taxon>
    </lineage>
</organism>
<reference evidence="4" key="1">
    <citation type="submission" date="2016-10" db="EMBL/GenBank/DDBJ databases">
        <authorList>
            <person name="Varghese N."/>
            <person name="Submissions S."/>
        </authorList>
    </citation>
    <scope>NUCLEOTIDE SEQUENCE [LARGE SCALE GENOMIC DNA]</scope>
    <source>
        <strain evidence="4">CGMCC 1.8711</strain>
    </source>
</reference>
<keyword evidence="2" id="KW-1133">Transmembrane helix</keyword>
<feature type="compositionally biased region" description="Basic and acidic residues" evidence="1">
    <location>
        <begin position="1"/>
        <end position="10"/>
    </location>
</feature>
<sequence length="215" mass="23072">MTVGTDDQRSPKTHPPETPPGYAPPTRFEYPLSVLFVLAAVLVVLGVPAFGSVLWVAQGSAVFEAVFLVEQDALGFTFALRSGLVAGIAVGSVLLTVVVHELVHGAVYRYYGYDVRYGVVPHLGAAYACAFGQFQRRDEVLVVTAAPLAVLTPCLLALFFVPVPLVAFAAFVAVLFNTAGAAGDIYAVVTLLRRPRGTVLYDADVRHSYVFEPER</sequence>
<protein>
    <submittedName>
        <fullName evidence="3">Zincin peptidase</fullName>
    </submittedName>
</protein>
<feature type="transmembrane region" description="Helical" evidence="2">
    <location>
        <begin position="167"/>
        <end position="192"/>
    </location>
</feature>
<feature type="region of interest" description="Disordered" evidence="1">
    <location>
        <begin position="1"/>
        <end position="24"/>
    </location>
</feature>
<dbReference type="Proteomes" id="UP000243250">
    <property type="component" value="Unassembled WGS sequence"/>
</dbReference>
<dbReference type="AlphaFoldDB" id="A0A1I6HIP2"/>
<name>A0A1I6HIP2_9EURY</name>
<dbReference type="EMBL" id="FOYS01000003">
    <property type="protein sequence ID" value="SFR54351.1"/>
    <property type="molecule type" value="Genomic_DNA"/>
</dbReference>
<dbReference type="Pfam" id="PF11667">
    <property type="entry name" value="DUF3267"/>
    <property type="match status" value="1"/>
</dbReference>
<keyword evidence="4" id="KW-1185">Reference proteome</keyword>
<accession>A0A1I6HIP2</accession>
<dbReference type="OrthoDB" id="222560at2157"/>
<feature type="transmembrane region" description="Helical" evidence="2">
    <location>
        <begin position="78"/>
        <end position="99"/>
    </location>
</feature>
<proteinExistence type="predicted"/>